<dbReference type="EMBL" id="VJWA01000001">
    <property type="protein sequence ID" value="TRW18373.1"/>
    <property type="molecule type" value="Genomic_DNA"/>
</dbReference>
<dbReference type="NCBIfam" id="TIGR02595">
    <property type="entry name" value="PEP_CTERM"/>
    <property type="match status" value="1"/>
</dbReference>
<reference evidence="2 3" key="1">
    <citation type="submission" date="2019-07" db="EMBL/GenBank/DDBJ databases">
        <title>Novel species isolated from glacier.</title>
        <authorList>
            <person name="Liu Q."/>
            <person name="Xin Y.-H."/>
        </authorList>
    </citation>
    <scope>NUCLEOTIDE SEQUENCE [LARGE SCALE GENOMIC DNA]</scope>
    <source>
        <strain evidence="2 3">LB1R16</strain>
    </source>
</reference>
<name>A0A552UJG3_9SPHN</name>
<dbReference type="NCBIfam" id="NF035944">
    <property type="entry name" value="PEPxxWA-CTERM"/>
    <property type="match status" value="1"/>
</dbReference>
<dbReference type="Proteomes" id="UP000317894">
    <property type="component" value="Unassembled WGS sequence"/>
</dbReference>
<accession>A0A552UJG3</accession>
<proteinExistence type="predicted"/>
<dbReference type="AlphaFoldDB" id="A0A552UJG3"/>
<gene>
    <name evidence="2" type="ORF">FMM06_03545</name>
</gene>
<evidence type="ECO:0000313" key="2">
    <source>
        <dbReference type="EMBL" id="TRW18373.1"/>
    </source>
</evidence>
<sequence>MTTAIGGLNSTGAEIVLRVSDTDDYHNGSLFGQTFAGRQRWADYATVTTDPTSFHTFWVSGTFAREYNNAAGGHPGGTGGSRWGTYIAAINVGGVPEPTTWAMLIIGFGLVGAQARRSRSGYATA</sequence>
<keyword evidence="3" id="KW-1185">Reference proteome</keyword>
<comment type="caution">
    <text evidence="2">The sequence shown here is derived from an EMBL/GenBank/DDBJ whole genome shotgun (WGS) entry which is preliminary data.</text>
</comment>
<dbReference type="Pfam" id="PF07589">
    <property type="entry name" value="PEP-CTERM"/>
    <property type="match status" value="1"/>
</dbReference>
<feature type="domain" description="Ice-binding protein C-terminal" evidence="1">
    <location>
        <begin position="95"/>
        <end position="117"/>
    </location>
</feature>
<organism evidence="2 3">
    <name type="scientific">Glacieibacterium frigidum</name>
    <dbReference type="NCBI Taxonomy" id="2593303"/>
    <lineage>
        <taxon>Bacteria</taxon>
        <taxon>Pseudomonadati</taxon>
        <taxon>Pseudomonadota</taxon>
        <taxon>Alphaproteobacteria</taxon>
        <taxon>Sphingomonadales</taxon>
        <taxon>Sphingosinicellaceae</taxon>
        <taxon>Glacieibacterium</taxon>
    </lineage>
</organism>
<evidence type="ECO:0000259" key="1">
    <source>
        <dbReference type="Pfam" id="PF07589"/>
    </source>
</evidence>
<protein>
    <submittedName>
        <fullName evidence="2">PEP-CTERM sorting domain-containing protein</fullName>
    </submittedName>
</protein>
<evidence type="ECO:0000313" key="3">
    <source>
        <dbReference type="Proteomes" id="UP000317894"/>
    </source>
</evidence>
<dbReference type="OrthoDB" id="7874461at2"/>
<dbReference type="InterPro" id="IPR013424">
    <property type="entry name" value="Ice-binding_C"/>
</dbReference>